<dbReference type="RefSeq" id="WP_354553926.1">
    <property type="nucleotide sequence ID" value="NZ_JBEPSM010000004.1"/>
</dbReference>
<dbReference type="EMBL" id="JBEPSM010000004">
    <property type="protein sequence ID" value="MET4636363.1"/>
    <property type="molecule type" value="Genomic_DNA"/>
</dbReference>
<evidence type="ECO:0000256" key="7">
    <source>
        <dbReference type="SAM" id="SignalP"/>
    </source>
</evidence>
<accession>A0ABV2R519</accession>
<feature type="domain" description="Thioredoxin" evidence="8">
    <location>
        <begin position="18"/>
        <end position="203"/>
    </location>
</feature>
<keyword evidence="3 7" id="KW-0732">Signal</keyword>
<gene>
    <name evidence="9" type="ORF">ABIE08_004321</name>
</gene>
<evidence type="ECO:0000313" key="9">
    <source>
        <dbReference type="EMBL" id="MET4636363.1"/>
    </source>
</evidence>
<comment type="function">
    <text evidence="1">May be required for disulfide bond formation in some proteins.</text>
</comment>
<dbReference type="Pfam" id="PF13462">
    <property type="entry name" value="Thioredoxin_4"/>
    <property type="match status" value="1"/>
</dbReference>
<evidence type="ECO:0000313" key="10">
    <source>
        <dbReference type="Proteomes" id="UP001549321"/>
    </source>
</evidence>
<dbReference type="InterPro" id="IPR012336">
    <property type="entry name" value="Thioredoxin-like_fold"/>
</dbReference>
<evidence type="ECO:0000256" key="4">
    <source>
        <dbReference type="ARBA" id="ARBA00023002"/>
    </source>
</evidence>
<keyword evidence="5" id="KW-1015">Disulfide bond</keyword>
<evidence type="ECO:0000259" key="8">
    <source>
        <dbReference type="PROSITE" id="PS51352"/>
    </source>
</evidence>
<dbReference type="GO" id="GO:0016853">
    <property type="term" value="F:isomerase activity"/>
    <property type="evidence" value="ECO:0007669"/>
    <property type="project" value="UniProtKB-KW"/>
</dbReference>
<sequence length="208" mass="22089">MNRRFFLGTAASLLASSALVLDGMPAIAKGVDVNAVLNDPEAPTGGNPKGDVTIVAFFDYNCPYCKTSAADLARVVKEDGKIRLVYKDWPILTESSVQGAQFALAANYQGKYETAHHALMGISGRGVTGDTMLEAIQASGVDMKRLQADLTAHGSKISALMQRNLAQADGLGMSGTPTYLIGPFRASTLDYDGFKEAVAEARRRQAAN</sequence>
<dbReference type="InterPro" id="IPR036249">
    <property type="entry name" value="Thioredoxin-like_sf"/>
</dbReference>
<dbReference type="PANTHER" id="PTHR13887">
    <property type="entry name" value="GLUTATHIONE S-TRANSFERASE KAPPA"/>
    <property type="match status" value="1"/>
</dbReference>
<protein>
    <submittedName>
        <fullName evidence="9">Protein-disulfide isomerase</fullName>
    </submittedName>
</protein>
<comment type="similarity">
    <text evidence="2">Belongs to the thioredoxin family. DsbA subfamily.</text>
</comment>
<feature type="chain" id="PRO_5047497874" evidence="7">
    <location>
        <begin position="29"/>
        <end position="208"/>
    </location>
</feature>
<comment type="caution">
    <text evidence="9">The sequence shown here is derived from an EMBL/GenBank/DDBJ whole genome shotgun (WGS) entry which is preliminary data.</text>
</comment>
<dbReference type="PANTHER" id="PTHR13887:SF14">
    <property type="entry name" value="DISULFIDE BOND FORMATION PROTEIN D"/>
    <property type="match status" value="1"/>
</dbReference>
<proteinExistence type="inferred from homology"/>
<keyword evidence="4" id="KW-0560">Oxidoreductase</keyword>
<dbReference type="PROSITE" id="PS00194">
    <property type="entry name" value="THIOREDOXIN_1"/>
    <property type="match status" value="1"/>
</dbReference>
<name>A0ABV2R519_9HYPH</name>
<evidence type="ECO:0000256" key="6">
    <source>
        <dbReference type="ARBA" id="ARBA00023284"/>
    </source>
</evidence>
<dbReference type="InterPro" id="IPR013766">
    <property type="entry name" value="Thioredoxin_domain"/>
</dbReference>
<keyword evidence="10" id="KW-1185">Reference proteome</keyword>
<dbReference type="SUPFAM" id="SSF52833">
    <property type="entry name" value="Thioredoxin-like"/>
    <property type="match status" value="1"/>
</dbReference>
<dbReference type="Gene3D" id="3.40.30.10">
    <property type="entry name" value="Glutaredoxin"/>
    <property type="match status" value="1"/>
</dbReference>
<dbReference type="InterPro" id="IPR017937">
    <property type="entry name" value="Thioredoxin_CS"/>
</dbReference>
<evidence type="ECO:0000256" key="5">
    <source>
        <dbReference type="ARBA" id="ARBA00023157"/>
    </source>
</evidence>
<evidence type="ECO:0000256" key="2">
    <source>
        <dbReference type="ARBA" id="ARBA00005791"/>
    </source>
</evidence>
<organism evidence="9 10">
    <name type="scientific">Kaistia defluvii</name>
    <dbReference type="NCBI Taxonomy" id="410841"/>
    <lineage>
        <taxon>Bacteria</taxon>
        <taxon>Pseudomonadati</taxon>
        <taxon>Pseudomonadota</taxon>
        <taxon>Alphaproteobacteria</taxon>
        <taxon>Hyphomicrobiales</taxon>
        <taxon>Kaistiaceae</taxon>
        <taxon>Kaistia</taxon>
    </lineage>
</organism>
<feature type="signal peptide" evidence="7">
    <location>
        <begin position="1"/>
        <end position="28"/>
    </location>
</feature>
<keyword evidence="9" id="KW-0413">Isomerase</keyword>
<dbReference type="Proteomes" id="UP001549321">
    <property type="component" value="Unassembled WGS sequence"/>
</dbReference>
<reference evidence="9 10" key="1">
    <citation type="submission" date="2024-06" db="EMBL/GenBank/DDBJ databases">
        <title>Sorghum-associated microbial communities from plants grown in Nebraska, USA.</title>
        <authorList>
            <person name="Schachtman D."/>
        </authorList>
    </citation>
    <scope>NUCLEOTIDE SEQUENCE [LARGE SCALE GENOMIC DNA]</scope>
    <source>
        <strain evidence="9 10">3207</strain>
    </source>
</reference>
<evidence type="ECO:0000256" key="1">
    <source>
        <dbReference type="ARBA" id="ARBA00003565"/>
    </source>
</evidence>
<evidence type="ECO:0000256" key="3">
    <source>
        <dbReference type="ARBA" id="ARBA00022729"/>
    </source>
</evidence>
<dbReference type="CDD" id="cd03023">
    <property type="entry name" value="DsbA_Com1_like"/>
    <property type="match status" value="1"/>
</dbReference>
<dbReference type="PROSITE" id="PS51352">
    <property type="entry name" value="THIOREDOXIN_2"/>
    <property type="match status" value="1"/>
</dbReference>
<keyword evidence="6" id="KW-0676">Redox-active center</keyword>